<gene>
    <name evidence="15" type="ORF">GC722_04620</name>
</gene>
<evidence type="ECO:0000256" key="7">
    <source>
        <dbReference type="ARBA" id="ARBA00022692"/>
    </source>
</evidence>
<keyword evidence="8" id="KW-0418">Kinase</keyword>
<feature type="transmembrane region" description="Helical" evidence="12">
    <location>
        <begin position="170"/>
        <end position="193"/>
    </location>
</feature>
<comment type="catalytic activity">
    <reaction evidence="1">
        <text>ATP + protein L-histidine = ADP + protein N-phospho-L-histidine.</text>
        <dbReference type="EC" id="2.7.13.3"/>
    </reaction>
</comment>
<dbReference type="EMBL" id="WPCU01000004">
    <property type="protein sequence ID" value="MVA75314.1"/>
    <property type="molecule type" value="Genomic_DNA"/>
</dbReference>
<dbReference type="AlphaFoldDB" id="A0A6A9UUR5"/>
<keyword evidence="9 12" id="KW-1133">Transmembrane helix</keyword>
<comment type="subcellular location">
    <subcellularLocation>
        <location evidence="3">Cell membrane</location>
    </subcellularLocation>
</comment>
<protein>
    <recommendedName>
        <fullName evidence="4">histidine kinase</fullName>
        <ecNumber evidence="4">2.7.13.3</ecNumber>
    </recommendedName>
</protein>
<dbReference type="InterPro" id="IPR036097">
    <property type="entry name" value="HisK_dim/P_sf"/>
</dbReference>
<dbReference type="SMART" id="SM00387">
    <property type="entry name" value="HATPase_c"/>
    <property type="match status" value="1"/>
</dbReference>
<evidence type="ECO:0000313" key="16">
    <source>
        <dbReference type="Proteomes" id="UP000435304"/>
    </source>
</evidence>
<dbReference type="InterPro" id="IPR003594">
    <property type="entry name" value="HATPase_dom"/>
</dbReference>
<evidence type="ECO:0000256" key="6">
    <source>
        <dbReference type="ARBA" id="ARBA00022679"/>
    </source>
</evidence>
<evidence type="ECO:0000313" key="15">
    <source>
        <dbReference type="EMBL" id="MVA75314.1"/>
    </source>
</evidence>
<evidence type="ECO:0000256" key="9">
    <source>
        <dbReference type="ARBA" id="ARBA00022989"/>
    </source>
</evidence>
<evidence type="ECO:0000256" key="1">
    <source>
        <dbReference type="ARBA" id="ARBA00000085"/>
    </source>
</evidence>
<feature type="domain" description="HAMP" evidence="14">
    <location>
        <begin position="194"/>
        <end position="256"/>
    </location>
</feature>
<dbReference type="SMART" id="SM00304">
    <property type="entry name" value="HAMP"/>
    <property type="match status" value="1"/>
</dbReference>
<dbReference type="PANTHER" id="PTHR45436:SF5">
    <property type="entry name" value="SENSOR HISTIDINE KINASE TRCS"/>
    <property type="match status" value="1"/>
</dbReference>
<dbReference type="SMART" id="SM00388">
    <property type="entry name" value="HisKA"/>
    <property type="match status" value="1"/>
</dbReference>
<dbReference type="InterPro" id="IPR036890">
    <property type="entry name" value="HATPase_C_sf"/>
</dbReference>
<name>A0A6A9UUR5_9ACTN</name>
<keyword evidence="6" id="KW-0808">Transferase</keyword>
<comment type="caution">
    <text evidence="15">The sequence shown here is derived from an EMBL/GenBank/DDBJ whole genome shotgun (WGS) entry which is preliminary data.</text>
</comment>
<evidence type="ECO:0000256" key="3">
    <source>
        <dbReference type="ARBA" id="ARBA00004236"/>
    </source>
</evidence>
<evidence type="ECO:0000256" key="5">
    <source>
        <dbReference type="ARBA" id="ARBA00022553"/>
    </source>
</evidence>
<feature type="transmembrane region" description="Helical" evidence="12">
    <location>
        <begin position="28"/>
        <end position="50"/>
    </location>
</feature>
<dbReference type="Pfam" id="PF00512">
    <property type="entry name" value="HisKA"/>
    <property type="match status" value="1"/>
</dbReference>
<keyword evidence="5" id="KW-0597">Phosphoprotein</keyword>
<dbReference type="GO" id="GO:0005509">
    <property type="term" value="F:calcium ion binding"/>
    <property type="evidence" value="ECO:0007669"/>
    <property type="project" value="UniProtKB-ARBA"/>
</dbReference>
<dbReference type="SUPFAM" id="SSF55874">
    <property type="entry name" value="ATPase domain of HSP90 chaperone/DNA topoisomerase II/histidine kinase"/>
    <property type="match status" value="1"/>
</dbReference>
<keyword evidence="16" id="KW-1185">Reference proteome</keyword>
<evidence type="ECO:0000259" key="14">
    <source>
        <dbReference type="PROSITE" id="PS50885"/>
    </source>
</evidence>
<dbReference type="GO" id="GO:0000155">
    <property type="term" value="F:phosphorelay sensor kinase activity"/>
    <property type="evidence" value="ECO:0007669"/>
    <property type="project" value="InterPro"/>
</dbReference>
<dbReference type="CDD" id="cd06225">
    <property type="entry name" value="HAMP"/>
    <property type="match status" value="1"/>
</dbReference>
<evidence type="ECO:0000256" key="12">
    <source>
        <dbReference type="SAM" id="Phobius"/>
    </source>
</evidence>
<dbReference type="RefSeq" id="WP_156608349.1">
    <property type="nucleotide sequence ID" value="NZ_WPCU01000004.1"/>
</dbReference>
<dbReference type="PROSITE" id="PS50109">
    <property type="entry name" value="HIS_KIN"/>
    <property type="match status" value="1"/>
</dbReference>
<dbReference type="PANTHER" id="PTHR45436">
    <property type="entry name" value="SENSOR HISTIDINE KINASE YKOH"/>
    <property type="match status" value="1"/>
</dbReference>
<dbReference type="PROSITE" id="PS50885">
    <property type="entry name" value="HAMP"/>
    <property type="match status" value="1"/>
</dbReference>
<comment type="cofactor">
    <cofactor evidence="2">
        <name>a divalent metal cation</name>
        <dbReference type="ChEBI" id="CHEBI:60240"/>
    </cofactor>
</comment>
<dbReference type="InterPro" id="IPR004358">
    <property type="entry name" value="Sig_transdc_His_kin-like_C"/>
</dbReference>
<dbReference type="Pfam" id="PF02518">
    <property type="entry name" value="HATPase_c"/>
    <property type="match status" value="1"/>
</dbReference>
<dbReference type="Pfam" id="PF00672">
    <property type="entry name" value="HAMP"/>
    <property type="match status" value="1"/>
</dbReference>
<dbReference type="Gene3D" id="3.30.565.10">
    <property type="entry name" value="Histidine kinase-like ATPase, C-terminal domain"/>
    <property type="match status" value="1"/>
</dbReference>
<dbReference type="PRINTS" id="PR00344">
    <property type="entry name" value="BCTRLSENSOR"/>
</dbReference>
<dbReference type="FunFam" id="3.30.565.10:FF:000006">
    <property type="entry name" value="Sensor histidine kinase WalK"/>
    <property type="match status" value="1"/>
</dbReference>
<evidence type="ECO:0000256" key="8">
    <source>
        <dbReference type="ARBA" id="ARBA00022777"/>
    </source>
</evidence>
<keyword evidence="10" id="KW-0902">Two-component regulatory system</keyword>
<dbReference type="FunFam" id="1.10.287.130:FF:000001">
    <property type="entry name" value="Two-component sensor histidine kinase"/>
    <property type="match status" value="1"/>
</dbReference>
<dbReference type="Gene3D" id="6.10.340.10">
    <property type="match status" value="1"/>
</dbReference>
<reference evidence="15 16" key="1">
    <citation type="submission" date="2019-12" db="EMBL/GenBank/DDBJ databases">
        <title>Auraticoccus cholistani sp. nov., an actinomycete isolated from soil of Cholistan desert.</title>
        <authorList>
            <person name="Cheema M.T."/>
        </authorList>
    </citation>
    <scope>NUCLEOTIDE SEQUENCE [LARGE SCALE GENOMIC DNA]</scope>
    <source>
        <strain evidence="15 16">F435</strain>
    </source>
</reference>
<proteinExistence type="predicted"/>
<dbReference type="InterPro" id="IPR003660">
    <property type="entry name" value="HAMP_dom"/>
</dbReference>
<dbReference type="InterPro" id="IPR050428">
    <property type="entry name" value="TCS_sensor_his_kinase"/>
</dbReference>
<dbReference type="CDD" id="cd00082">
    <property type="entry name" value="HisKA"/>
    <property type="match status" value="1"/>
</dbReference>
<dbReference type="Proteomes" id="UP000435304">
    <property type="component" value="Unassembled WGS sequence"/>
</dbReference>
<evidence type="ECO:0000259" key="13">
    <source>
        <dbReference type="PROSITE" id="PS50109"/>
    </source>
</evidence>
<feature type="domain" description="Histidine kinase" evidence="13">
    <location>
        <begin position="271"/>
        <end position="492"/>
    </location>
</feature>
<keyword evidence="11 12" id="KW-0472">Membrane</keyword>
<dbReference type="Gene3D" id="1.10.287.130">
    <property type="match status" value="1"/>
</dbReference>
<evidence type="ECO:0000256" key="11">
    <source>
        <dbReference type="ARBA" id="ARBA00023136"/>
    </source>
</evidence>
<dbReference type="InterPro" id="IPR003661">
    <property type="entry name" value="HisK_dim/P_dom"/>
</dbReference>
<sequence>MSAAGAGPGRRWFGGAGSLQRRLLGRTVAVVVTVAVLLSTLTTLAVQQLLVGQIDDQLSATVGRVPRGQSAEGRGGPPAGVDLPGQQLGTVVLVSDGQQALAGIQTEEGAHYLSNAAGQVLLAVPADADPQSVVLPGLGRYRVVGYPIGAEGLLVVGLPLAPVDTVLTRLVALAGLLTALALLGAALAVRAVVARELRPLNRLADTAQRVSDLELGSGDVELAIRVPEADTDPRSEVGRVGLAFNHMLGNVAGALAARQASETKLRRFVADASHELRNPLAAIRGYAELTRRGGDRLPPDTTFALRRVESEAERMTALVQDLLLLARLDSGPVVERAPADLSELVVNAVSDARVAGPDHRWTLQLPEQPVTVVADADQVQQVLINLLANARTHTPPGTLVTTALGTQDGWAVVTVADDGPGIPAETLPTVFERFTRADQARARVGGTAGQPASGTGLGLAIVTAVVHAHAGQVEVRSRPGSTVFTVRLPLAPPPAPAPPAPA</sequence>
<accession>A0A6A9UUR5</accession>
<dbReference type="SUPFAM" id="SSF47384">
    <property type="entry name" value="Homodimeric domain of signal transducing histidine kinase"/>
    <property type="match status" value="1"/>
</dbReference>
<dbReference type="InterPro" id="IPR005467">
    <property type="entry name" value="His_kinase_dom"/>
</dbReference>
<evidence type="ECO:0000256" key="2">
    <source>
        <dbReference type="ARBA" id="ARBA00001968"/>
    </source>
</evidence>
<organism evidence="15 16">
    <name type="scientific">Auraticoccus cholistanensis</name>
    <dbReference type="NCBI Taxonomy" id="2656650"/>
    <lineage>
        <taxon>Bacteria</taxon>
        <taxon>Bacillati</taxon>
        <taxon>Actinomycetota</taxon>
        <taxon>Actinomycetes</taxon>
        <taxon>Propionibacteriales</taxon>
        <taxon>Propionibacteriaceae</taxon>
        <taxon>Auraticoccus</taxon>
    </lineage>
</organism>
<dbReference type="CDD" id="cd00075">
    <property type="entry name" value="HATPase"/>
    <property type="match status" value="1"/>
</dbReference>
<evidence type="ECO:0000256" key="10">
    <source>
        <dbReference type="ARBA" id="ARBA00023012"/>
    </source>
</evidence>
<evidence type="ECO:0000256" key="4">
    <source>
        <dbReference type="ARBA" id="ARBA00012438"/>
    </source>
</evidence>
<keyword evidence="7 12" id="KW-0812">Transmembrane</keyword>
<dbReference type="GO" id="GO:0005886">
    <property type="term" value="C:plasma membrane"/>
    <property type="evidence" value="ECO:0007669"/>
    <property type="project" value="UniProtKB-SubCell"/>
</dbReference>
<dbReference type="EC" id="2.7.13.3" evidence="4"/>